<protein>
    <submittedName>
        <fullName evidence="2">Uncharacterized protein</fullName>
    </submittedName>
</protein>
<feature type="region of interest" description="Disordered" evidence="1">
    <location>
        <begin position="123"/>
        <end position="142"/>
    </location>
</feature>
<evidence type="ECO:0000256" key="1">
    <source>
        <dbReference type="SAM" id="MobiDB-lite"/>
    </source>
</evidence>
<feature type="region of interest" description="Disordered" evidence="1">
    <location>
        <begin position="97"/>
        <end position="117"/>
    </location>
</feature>
<dbReference type="Proteomes" id="UP001153269">
    <property type="component" value="Unassembled WGS sequence"/>
</dbReference>
<comment type="caution">
    <text evidence="2">The sequence shown here is derived from an EMBL/GenBank/DDBJ whole genome shotgun (WGS) entry which is preliminary data.</text>
</comment>
<feature type="compositionally biased region" description="Polar residues" evidence="1">
    <location>
        <begin position="97"/>
        <end position="108"/>
    </location>
</feature>
<reference evidence="2" key="1">
    <citation type="submission" date="2020-03" db="EMBL/GenBank/DDBJ databases">
        <authorList>
            <person name="Weist P."/>
        </authorList>
    </citation>
    <scope>NUCLEOTIDE SEQUENCE</scope>
</reference>
<keyword evidence="3" id="KW-1185">Reference proteome</keyword>
<feature type="region of interest" description="Disordered" evidence="1">
    <location>
        <begin position="1"/>
        <end position="57"/>
    </location>
</feature>
<organism evidence="2 3">
    <name type="scientific">Pleuronectes platessa</name>
    <name type="common">European plaice</name>
    <dbReference type="NCBI Taxonomy" id="8262"/>
    <lineage>
        <taxon>Eukaryota</taxon>
        <taxon>Metazoa</taxon>
        <taxon>Chordata</taxon>
        <taxon>Craniata</taxon>
        <taxon>Vertebrata</taxon>
        <taxon>Euteleostomi</taxon>
        <taxon>Actinopterygii</taxon>
        <taxon>Neopterygii</taxon>
        <taxon>Teleostei</taxon>
        <taxon>Neoteleostei</taxon>
        <taxon>Acanthomorphata</taxon>
        <taxon>Carangaria</taxon>
        <taxon>Pleuronectiformes</taxon>
        <taxon>Pleuronectoidei</taxon>
        <taxon>Pleuronectidae</taxon>
        <taxon>Pleuronectes</taxon>
    </lineage>
</organism>
<name>A0A9N7VQX7_PLEPL</name>
<accession>A0A9N7VQX7</accession>
<dbReference type="AlphaFoldDB" id="A0A9N7VQX7"/>
<sequence length="142" mass="15825">MSITQGLTQIHSVRRRTGSKMMRISQPQSPMGAILPGRFPDNVEKRPRAQSSQRLQPVLLQGRSLTEVQSQPAASSSSGQYPLVRCRLKWSNVSPDQKMTNAISQSEKSPCGSAHTSLHRYGYQGRREGAEEMEEDGTQKKK</sequence>
<gene>
    <name evidence="2" type="ORF">PLEPLA_LOCUS41458</name>
</gene>
<proteinExistence type="predicted"/>
<evidence type="ECO:0000313" key="2">
    <source>
        <dbReference type="EMBL" id="CAB1453702.1"/>
    </source>
</evidence>
<dbReference type="EMBL" id="CADEAL010004181">
    <property type="protein sequence ID" value="CAB1453702.1"/>
    <property type="molecule type" value="Genomic_DNA"/>
</dbReference>
<evidence type="ECO:0000313" key="3">
    <source>
        <dbReference type="Proteomes" id="UP001153269"/>
    </source>
</evidence>
<feature type="compositionally biased region" description="Polar residues" evidence="1">
    <location>
        <begin position="1"/>
        <end position="11"/>
    </location>
</feature>